<dbReference type="Gene3D" id="1.50.10.20">
    <property type="match status" value="1"/>
</dbReference>
<evidence type="ECO:0000256" key="6">
    <source>
        <dbReference type="ARBA" id="ARBA00053021"/>
    </source>
</evidence>
<proteinExistence type="inferred from homology"/>
<dbReference type="Pfam" id="PF13243">
    <property type="entry name" value="SQHop_cyclase_C"/>
    <property type="match status" value="1"/>
</dbReference>
<name>A0A2P2ML73_RHIMU</name>
<dbReference type="SUPFAM" id="SSF48239">
    <property type="entry name" value="Terpenoid cyclases/Protein prenyltransferases"/>
    <property type="match status" value="1"/>
</dbReference>
<evidence type="ECO:0000256" key="5">
    <source>
        <dbReference type="ARBA" id="ARBA00052791"/>
    </source>
</evidence>
<dbReference type="FunFam" id="1.50.10.20:FF:000011">
    <property type="entry name" value="Terpene cyclase/mutase family member"/>
    <property type="match status" value="1"/>
</dbReference>
<feature type="domain" description="Squalene cyclase C-terminal" evidence="7">
    <location>
        <begin position="8"/>
        <end position="264"/>
    </location>
</feature>
<evidence type="ECO:0000256" key="3">
    <source>
        <dbReference type="ARBA" id="ARBA00023235"/>
    </source>
</evidence>
<dbReference type="PANTHER" id="PTHR11764">
    <property type="entry name" value="TERPENE CYCLASE/MUTASE FAMILY MEMBER"/>
    <property type="match status" value="1"/>
</dbReference>
<keyword evidence="3" id="KW-0413">Isomerase</keyword>
<evidence type="ECO:0000256" key="1">
    <source>
        <dbReference type="ARBA" id="ARBA00009755"/>
    </source>
</evidence>
<comment type="catalytic activity">
    <reaction evidence="6">
        <text>(S)-2,3-epoxysqualene = beta-amyrin</text>
        <dbReference type="Rhea" id="RHEA:31007"/>
        <dbReference type="ChEBI" id="CHEBI:10352"/>
        <dbReference type="ChEBI" id="CHEBI:15441"/>
    </reaction>
    <physiologicalReaction direction="left-to-right" evidence="6">
        <dbReference type="Rhea" id="RHEA:31008"/>
    </physiologicalReaction>
</comment>
<comment type="catalytic activity">
    <reaction evidence="5">
        <text>(S)-2,3-epoxysqualene = lupeol</text>
        <dbReference type="Rhea" id="RHEA:31383"/>
        <dbReference type="ChEBI" id="CHEBI:6570"/>
        <dbReference type="ChEBI" id="CHEBI:15441"/>
    </reaction>
    <physiologicalReaction direction="left-to-right" evidence="5">
        <dbReference type="Rhea" id="RHEA:31384"/>
    </physiologicalReaction>
</comment>
<organism evidence="8">
    <name type="scientific">Rhizophora mucronata</name>
    <name type="common">Asiatic mangrove</name>
    <dbReference type="NCBI Taxonomy" id="61149"/>
    <lineage>
        <taxon>Eukaryota</taxon>
        <taxon>Viridiplantae</taxon>
        <taxon>Streptophyta</taxon>
        <taxon>Embryophyta</taxon>
        <taxon>Tracheophyta</taxon>
        <taxon>Spermatophyta</taxon>
        <taxon>Magnoliopsida</taxon>
        <taxon>eudicotyledons</taxon>
        <taxon>Gunneridae</taxon>
        <taxon>Pentapetalae</taxon>
        <taxon>rosids</taxon>
        <taxon>fabids</taxon>
        <taxon>Malpighiales</taxon>
        <taxon>Rhizophoraceae</taxon>
        <taxon>Rhizophora</taxon>
    </lineage>
</organism>
<dbReference type="InterPro" id="IPR018333">
    <property type="entry name" value="Squalene_cyclase"/>
</dbReference>
<evidence type="ECO:0000259" key="7">
    <source>
        <dbReference type="Pfam" id="PF13243"/>
    </source>
</evidence>
<dbReference type="InterPro" id="IPR032696">
    <property type="entry name" value="SQ_cyclase_C"/>
</dbReference>
<comment type="similarity">
    <text evidence="1">Belongs to the terpene cyclase/mutase family.</text>
</comment>
<dbReference type="PANTHER" id="PTHR11764:SF58">
    <property type="entry name" value="BETA-AMYRIN SYNTHASE-RELATED"/>
    <property type="match status" value="1"/>
</dbReference>
<dbReference type="GO" id="GO:0005811">
    <property type="term" value="C:lipid droplet"/>
    <property type="evidence" value="ECO:0007669"/>
    <property type="project" value="InterPro"/>
</dbReference>
<accession>A0A2P2ML73</accession>
<dbReference type="GO" id="GO:0016104">
    <property type="term" value="P:triterpenoid biosynthetic process"/>
    <property type="evidence" value="ECO:0007669"/>
    <property type="project" value="InterPro"/>
</dbReference>
<evidence type="ECO:0000256" key="4">
    <source>
        <dbReference type="ARBA" id="ARBA00046316"/>
    </source>
</evidence>
<evidence type="ECO:0000256" key="2">
    <source>
        <dbReference type="ARBA" id="ARBA00022737"/>
    </source>
</evidence>
<evidence type="ECO:0000313" key="8">
    <source>
        <dbReference type="EMBL" id="MBX30976.1"/>
    </source>
</evidence>
<dbReference type="AlphaFoldDB" id="A0A2P2ML73"/>
<dbReference type="EMBL" id="GGEC01050492">
    <property type="protein sequence ID" value="MBX30976.1"/>
    <property type="molecule type" value="Transcribed_RNA"/>
</dbReference>
<protein>
    <submittedName>
        <fullName evidence="8">Taraxerol synthase</fullName>
    </submittedName>
</protein>
<reference evidence="8" key="1">
    <citation type="submission" date="2018-02" db="EMBL/GenBank/DDBJ databases">
        <title>Rhizophora mucronata_Transcriptome.</title>
        <authorList>
            <person name="Meera S.P."/>
            <person name="Sreeshan A."/>
            <person name="Augustine A."/>
        </authorList>
    </citation>
    <scope>NUCLEOTIDE SEQUENCE</scope>
    <source>
        <tissue evidence="8">Leaf</tissue>
    </source>
</reference>
<comment type="pathway">
    <text evidence="4">Terpene metabolism.</text>
</comment>
<dbReference type="InterPro" id="IPR008930">
    <property type="entry name" value="Terpenoid_cyclase/PrenylTrfase"/>
</dbReference>
<sequence length="274" mass="30760">MYRHFGKGAWAFSSQDYGVIALDVTAESLMCCLHFSMMPPEIVGEKLEPEKLYLAVDFILSLQSKNGGLTCWEPARGGKWLEVLNPLEFFENIVVEHEYVEVTASAINALVMFKKRYPGYREKEIEHFISKAVHYLIQTQFPNGPWYGVWGICFMYGTYFALKGLAAAGNTYANCPAIPKAVDFLLKTQCQDGGWGESYLSGTTKVYTPLEGNRSNLVQTAWALMGLIHSGQAERDPTPLHRSAKLLINSQTSDGDFPQQVHLYAHFLRVGTAW</sequence>
<dbReference type="GO" id="GO:0042300">
    <property type="term" value="F:beta-amyrin synthase activity"/>
    <property type="evidence" value="ECO:0007669"/>
    <property type="project" value="UniProtKB-ARBA"/>
</dbReference>
<keyword evidence="2" id="KW-0677">Repeat</keyword>